<dbReference type="EMBL" id="CAXIEN010000312">
    <property type="protein sequence ID" value="CAL1292773.1"/>
    <property type="molecule type" value="Genomic_DNA"/>
</dbReference>
<dbReference type="GO" id="GO:0016042">
    <property type="term" value="P:lipid catabolic process"/>
    <property type="evidence" value="ECO:0007669"/>
    <property type="project" value="TreeGrafter"/>
</dbReference>
<evidence type="ECO:0000313" key="6">
    <source>
        <dbReference type="EMBL" id="CAL1292773.1"/>
    </source>
</evidence>
<dbReference type="Gene3D" id="3.40.50.1820">
    <property type="entry name" value="alpha/beta hydrolase"/>
    <property type="match status" value="1"/>
</dbReference>
<accession>A0AAV2BBZ9</accession>
<evidence type="ECO:0000256" key="4">
    <source>
        <dbReference type="RuleBase" id="RU004262"/>
    </source>
</evidence>
<dbReference type="Pfam" id="PF00151">
    <property type="entry name" value="Lipase"/>
    <property type="match status" value="1"/>
</dbReference>
<dbReference type="SUPFAM" id="SSF53474">
    <property type="entry name" value="alpha/beta-Hydrolases"/>
    <property type="match status" value="1"/>
</dbReference>
<keyword evidence="7" id="KW-1185">Reference proteome</keyword>
<reference evidence="6 7" key="1">
    <citation type="submission" date="2024-04" db="EMBL/GenBank/DDBJ databases">
        <authorList>
            <person name="Rising A."/>
            <person name="Reimegard J."/>
            <person name="Sonavane S."/>
            <person name="Akerstrom W."/>
            <person name="Nylinder S."/>
            <person name="Hedman E."/>
            <person name="Kallberg Y."/>
        </authorList>
    </citation>
    <scope>NUCLEOTIDE SEQUENCE [LARGE SCALE GENOMIC DNA]</scope>
</reference>
<comment type="caution">
    <text evidence="6">The sequence shown here is derived from an EMBL/GenBank/DDBJ whole genome shotgun (WGS) entry which is preliminary data.</text>
</comment>
<dbReference type="InterPro" id="IPR000734">
    <property type="entry name" value="TAG_lipase"/>
</dbReference>
<dbReference type="PRINTS" id="PR00821">
    <property type="entry name" value="TAGLIPASE"/>
</dbReference>
<comment type="subcellular location">
    <subcellularLocation>
        <location evidence="1">Secreted</location>
    </subcellularLocation>
</comment>
<sequence>VLKNAILDYGNYNVILANWTLYNPIPFRRAYKNAKFVGEKIAEMMKFIQTHGKASLKSIHCIGHSLGSHVCGVAGRNVRTLGRITGLDPGALSIVKLIQPNIRLSHKDADFVDIM</sequence>
<organism evidence="6 7">
    <name type="scientific">Larinioides sclopetarius</name>
    <dbReference type="NCBI Taxonomy" id="280406"/>
    <lineage>
        <taxon>Eukaryota</taxon>
        <taxon>Metazoa</taxon>
        <taxon>Ecdysozoa</taxon>
        <taxon>Arthropoda</taxon>
        <taxon>Chelicerata</taxon>
        <taxon>Arachnida</taxon>
        <taxon>Araneae</taxon>
        <taxon>Araneomorphae</taxon>
        <taxon>Entelegynae</taxon>
        <taxon>Araneoidea</taxon>
        <taxon>Araneidae</taxon>
        <taxon>Larinioides</taxon>
    </lineage>
</organism>
<gene>
    <name evidence="6" type="ORF">LARSCL_LOCUS17838</name>
</gene>
<evidence type="ECO:0000259" key="5">
    <source>
        <dbReference type="Pfam" id="PF00151"/>
    </source>
</evidence>
<evidence type="ECO:0000256" key="3">
    <source>
        <dbReference type="ARBA" id="ARBA00022525"/>
    </source>
</evidence>
<evidence type="ECO:0000313" key="7">
    <source>
        <dbReference type="Proteomes" id="UP001497382"/>
    </source>
</evidence>
<dbReference type="GO" id="GO:0016298">
    <property type="term" value="F:lipase activity"/>
    <property type="evidence" value="ECO:0007669"/>
    <property type="project" value="InterPro"/>
</dbReference>
<feature type="non-terminal residue" evidence="6">
    <location>
        <position position="115"/>
    </location>
</feature>
<dbReference type="PANTHER" id="PTHR11610">
    <property type="entry name" value="LIPASE"/>
    <property type="match status" value="1"/>
</dbReference>
<name>A0AAV2BBZ9_9ARAC</name>
<dbReference type="Proteomes" id="UP001497382">
    <property type="component" value="Unassembled WGS sequence"/>
</dbReference>
<dbReference type="GO" id="GO:0005615">
    <property type="term" value="C:extracellular space"/>
    <property type="evidence" value="ECO:0007669"/>
    <property type="project" value="TreeGrafter"/>
</dbReference>
<proteinExistence type="inferred from homology"/>
<keyword evidence="3" id="KW-0964">Secreted</keyword>
<dbReference type="InterPro" id="IPR013818">
    <property type="entry name" value="Lipase"/>
</dbReference>
<feature type="non-terminal residue" evidence="6">
    <location>
        <position position="1"/>
    </location>
</feature>
<evidence type="ECO:0000256" key="2">
    <source>
        <dbReference type="ARBA" id="ARBA00010701"/>
    </source>
</evidence>
<dbReference type="AlphaFoldDB" id="A0AAV2BBZ9"/>
<comment type="similarity">
    <text evidence="2 4">Belongs to the AB hydrolase superfamily. Lipase family.</text>
</comment>
<dbReference type="InterPro" id="IPR029058">
    <property type="entry name" value="AB_hydrolase_fold"/>
</dbReference>
<feature type="domain" description="Lipase" evidence="5">
    <location>
        <begin position="8"/>
        <end position="114"/>
    </location>
</feature>
<evidence type="ECO:0000256" key="1">
    <source>
        <dbReference type="ARBA" id="ARBA00004613"/>
    </source>
</evidence>
<protein>
    <recommendedName>
        <fullName evidence="5">Lipase domain-containing protein</fullName>
    </recommendedName>
</protein>